<accession>A0A067PBW2</accession>
<feature type="compositionally biased region" description="Polar residues" evidence="1">
    <location>
        <begin position="61"/>
        <end position="86"/>
    </location>
</feature>
<dbReference type="Proteomes" id="UP000027265">
    <property type="component" value="Unassembled WGS sequence"/>
</dbReference>
<evidence type="ECO:0000256" key="1">
    <source>
        <dbReference type="SAM" id="MobiDB-lite"/>
    </source>
</evidence>
<reference evidence="3" key="1">
    <citation type="journal article" date="2014" name="Proc. Natl. Acad. Sci. U.S.A.">
        <title>Extensive sampling of basidiomycete genomes demonstrates inadequacy of the white-rot/brown-rot paradigm for wood decay fungi.</title>
        <authorList>
            <person name="Riley R."/>
            <person name="Salamov A.A."/>
            <person name="Brown D.W."/>
            <person name="Nagy L.G."/>
            <person name="Floudas D."/>
            <person name="Held B.W."/>
            <person name="Levasseur A."/>
            <person name="Lombard V."/>
            <person name="Morin E."/>
            <person name="Otillar R."/>
            <person name="Lindquist E.A."/>
            <person name="Sun H."/>
            <person name="LaButti K.M."/>
            <person name="Schmutz J."/>
            <person name="Jabbour D."/>
            <person name="Luo H."/>
            <person name="Baker S.E."/>
            <person name="Pisabarro A.G."/>
            <person name="Walton J.D."/>
            <person name="Blanchette R.A."/>
            <person name="Henrissat B."/>
            <person name="Martin F."/>
            <person name="Cullen D."/>
            <person name="Hibbett D.S."/>
            <person name="Grigoriev I.V."/>
        </authorList>
    </citation>
    <scope>NUCLEOTIDE SEQUENCE [LARGE SCALE GENOMIC DNA]</scope>
    <source>
        <strain evidence="3">MUCL 33604</strain>
    </source>
</reference>
<sequence>MHHPTFSDLLNMAEGVVLYPVPIVTIRYDPHDDLQANADILPPLTRLSLAELPTAKINRPHVNSDTDIASSTSYHPDSLTYSSPADTPNPRLPTPHPFALTASNPSLPPLHWSTPTVPFTHRLRVENRLFDFIMEQVSSSATELQTAKWIHSYWLEQGKCLVGTDDLMGPQLPAWYPSESTPVASKA</sequence>
<evidence type="ECO:0000313" key="2">
    <source>
        <dbReference type="EMBL" id="KDQ52403.1"/>
    </source>
</evidence>
<keyword evidence="3" id="KW-1185">Reference proteome</keyword>
<dbReference type="AlphaFoldDB" id="A0A067PBW2"/>
<dbReference type="InParanoid" id="A0A067PBW2"/>
<organism evidence="2 3">
    <name type="scientific">Jaapia argillacea MUCL 33604</name>
    <dbReference type="NCBI Taxonomy" id="933084"/>
    <lineage>
        <taxon>Eukaryota</taxon>
        <taxon>Fungi</taxon>
        <taxon>Dikarya</taxon>
        <taxon>Basidiomycota</taxon>
        <taxon>Agaricomycotina</taxon>
        <taxon>Agaricomycetes</taxon>
        <taxon>Agaricomycetidae</taxon>
        <taxon>Jaapiales</taxon>
        <taxon>Jaapiaceae</taxon>
        <taxon>Jaapia</taxon>
    </lineage>
</organism>
<gene>
    <name evidence="2" type="ORF">JAAARDRAFT_198316</name>
</gene>
<name>A0A067PBW2_9AGAM</name>
<dbReference type="HOGENOM" id="CLU_1447895_0_0_1"/>
<dbReference type="EMBL" id="KL197740">
    <property type="protein sequence ID" value="KDQ52403.1"/>
    <property type="molecule type" value="Genomic_DNA"/>
</dbReference>
<proteinExistence type="predicted"/>
<evidence type="ECO:0000313" key="3">
    <source>
        <dbReference type="Proteomes" id="UP000027265"/>
    </source>
</evidence>
<feature type="region of interest" description="Disordered" evidence="1">
    <location>
        <begin position="58"/>
        <end position="92"/>
    </location>
</feature>
<protein>
    <submittedName>
        <fullName evidence="2">Uncharacterized protein</fullName>
    </submittedName>
</protein>